<organism evidence="11 12">
    <name type="scientific">Candidatus Woesebacteria bacterium GW2011_GWB1_38_5b</name>
    <dbReference type="NCBI Taxonomy" id="1618569"/>
    <lineage>
        <taxon>Bacteria</taxon>
        <taxon>Candidatus Woeseibacteriota</taxon>
    </lineage>
</organism>
<dbReference type="GO" id="GO:0005524">
    <property type="term" value="F:ATP binding"/>
    <property type="evidence" value="ECO:0007669"/>
    <property type="project" value="UniProtKB-UniRule"/>
</dbReference>
<name>A0A0G0KFX5_9BACT</name>
<evidence type="ECO:0000256" key="3">
    <source>
        <dbReference type="ARBA" id="ARBA00022490"/>
    </source>
</evidence>
<evidence type="ECO:0000256" key="7">
    <source>
        <dbReference type="ARBA" id="ARBA00022960"/>
    </source>
</evidence>
<dbReference type="SUPFAM" id="SSF56059">
    <property type="entry name" value="Glutathione synthetase ATP-binding domain-like"/>
    <property type="match status" value="1"/>
</dbReference>
<comment type="similarity">
    <text evidence="2">Belongs to the D-alanine--D-alanine ligase family.</text>
</comment>
<evidence type="ECO:0000256" key="9">
    <source>
        <dbReference type="PROSITE-ProRule" id="PRU00409"/>
    </source>
</evidence>
<evidence type="ECO:0000256" key="2">
    <source>
        <dbReference type="ARBA" id="ARBA00010871"/>
    </source>
</evidence>
<evidence type="ECO:0000256" key="8">
    <source>
        <dbReference type="ARBA" id="ARBA00022984"/>
    </source>
</evidence>
<dbReference type="GO" id="GO:0046872">
    <property type="term" value="F:metal ion binding"/>
    <property type="evidence" value="ECO:0007669"/>
    <property type="project" value="InterPro"/>
</dbReference>
<comment type="caution">
    <text evidence="11">The sequence shown here is derived from an EMBL/GenBank/DDBJ whole genome shotgun (WGS) entry which is preliminary data.</text>
</comment>
<dbReference type="Pfam" id="PF07478">
    <property type="entry name" value="Dala_Dala_lig_C"/>
    <property type="match status" value="1"/>
</dbReference>
<keyword evidence="8" id="KW-0573">Peptidoglycan synthesis</keyword>
<proteinExistence type="inferred from homology"/>
<dbReference type="InterPro" id="IPR011095">
    <property type="entry name" value="Dala_Dala_lig_C"/>
</dbReference>
<evidence type="ECO:0000256" key="4">
    <source>
        <dbReference type="ARBA" id="ARBA00022598"/>
    </source>
</evidence>
<evidence type="ECO:0000256" key="5">
    <source>
        <dbReference type="ARBA" id="ARBA00022741"/>
    </source>
</evidence>
<keyword evidence="3" id="KW-0963">Cytoplasm</keyword>
<evidence type="ECO:0000313" key="11">
    <source>
        <dbReference type="EMBL" id="KKQ74395.1"/>
    </source>
</evidence>
<evidence type="ECO:0000256" key="1">
    <source>
        <dbReference type="ARBA" id="ARBA00004496"/>
    </source>
</evidence>
<dbReference type="PROSITE" id="PS50975">
    <property type="entry name" value="ATP_GRASP"/>
    <property type="match status" value="1"/>
</dbReference>
<comment type="subcellular location">
    <subcellularLocation>
        <location evidence="1">Cytoplasm</location>
    </subcellularLocation>
</comment>
<dbReference type="AlphaFoldDB" id="A0A0G0KFX5"/>
<feature type="domain" description="ATP-grasp" evidence="10">
    <location>
        <begin position="23"/>
        <end position="170"/>
    </location>
</feature>
<dbReference type="Gene3D" id="3.30.470.20">
    <property type="entry name" value="ATP-grasp fold, B domain"/>
    <property type="match status" value="1"/>
</dbReference>
<dbReference type="EMBL" id="LBUZ01000033">
    <property type="protein sequence ID" value="KKQ74395.1"/>
    <property type="molecule type" value="Genomic_DNA"/>
</dbReference>
<evidence type="ECO:0000259" key="10">
    <source>
        <dbReference type="PROSITE" id="PS50975"/>
    </source>
</evidence>
<dbReference type="InterPro" id="IPR000291">
    <property type="entry name" value="D-Ala_lig_Van_CS"/>
</dbReference>
<dbReference type="GO" id="GO:0005737">
    <property type="term" value="C:cytoplasm"/>
    <property type="evidence" value="ECO:0007669"/>
    <property type="project" value="UniProtKB-SubCell"/>
</dbReference>
<dbReference type="GO" id="GO:0009252">
    <property type="term" value="P:peptidoglycan biosynthetic process"/>
    <property type="evidence" value="ECO:0007669"/>
    <property type="project" value="UniProtKB-KW"/>
</dbReference>
<gene>
    <name evidence="11" type="ORF">US96_C0033G0012</name>
</gene>
<protein>
    <submittedName>
        <fullName evidence="11">D-alanine-D-alanine ligase-like protein</fullName>
    </submittedName>
</protein>
<dbReference type="GO" id="GO:0008716">
    <property type="term" value="F:D-alanine-D-alanine ligase activity"/>
    <property type="evidence" value="ECO:0007669"/>
    <property type="project" value="InterPro"/>
</dbReference>
<dbReference type="Proteomes" id="UP000034181">
    <property type="component" value="Unassembled WGS sequence"/>
</dbReference>
<feature type="non-terminal residue" evidence="11">
    <location>
        <position position="1"/>
    </location>
</feature>
<sequence>ANVVNDISDLSERVKVVSENFTKEVLVEEFIDGREFTVGVIGNDNPKILPIIEQKFDFLPKGMNKIASFELKWIYEDSLKNLSDAYDCPARLTKKLKDLIVKTSVEIYRLLDVRDCARIDYRLDNKGRLYFIEINTLPGINPDESIISYFPLAARKAGMSYRDLIGTILFLACRRYNLRYAKRRTFSDFD</sequence>
<dbReference type="GO" id="GO:0008360">
    <property type="term" value="P:regulation of cell shape"/>
    <property type="evidence" value="ECO:0007669"/>
    <property type="project" value="UniProtKB-KW"/>
</dbReference>
<dbReference type="InterPro" id="IPR011761">
    <property type="entry name" value="ATP-grasp"/>
</dbReference>
<keyword evidence="5 9" id="KW-0547">Nucleotide-binding</keyword>
<dbReference type="PANTHER" id="PTHR23132:SF23">
    <property type="entry name" value="D-ALANINE--D-ALANINE LIGASE B"/>
    <property type="match status" value="1"/>
</dbReference>
<evidence type="ECO:0000313" key="12">
    <source>
        <dbReference type="Proteomes" id="UP000034181"/>
    </source>
</evidence>
<keyword evidence="4 11" id="KW-0436">Ligase</keyword>
<evidence type="ECO:0000256" key="6">
    <source>
        <dbReference type="ARBA" id="ARBA00022840"/>
    </source>
</evidence>
<keyword evidence="6 9" id="KW-0067">ATP-binding</keyword>
<accession>A0A0G0KFX5</accession>
<dbReference type="PROSITE" id="PS00844">
    <property type="entry name" value="DALA_DALA_LIGASE_2"/>
    <property type="match status" value="1"/>
</dbReference>
<dbReference type="PANTHER" id="PTHR23132">
    <property type="entry name" value="D-ALANINE--D-ALANINE LIGASE"/>
    <property type="match status" value="1"/>
</dbReference>
<reference evidence="11 12" key="1">
    <citation type="journal article" date="2015" name="Nature">
        <title>rRNA introns, odd ribosomes, and small enigmatic genomes across a large radiation of phyla.</title>
        <authorList>
            <person name="Brown C.T."/>
            <person name="Hug L.A."/>
            <person name="Thomas B.C."/>
            <person name="Sharon I."/>
            <person name="Castelle C.J."/>
            <person name="Singh A."/>
            <person name="Wilkins M.J."/>
            <person name="Williams K.H."/>
            <person name="Banfield J.F."/>
        </authorList>
    </citation>
    <scope>NUCLEOTIDE SEQUENCE [LARGE SCALE GENOMIC DNA]</scope>
</reference>
<keyword evidence="7" id="KW-0133">Cell shape</keyword>